<evidence type="ECO:0000256" key="3">
    <source>
        <dbReference type="ARBA" id="ARBA00007931"/>
    </source>
</evidence>
<feature type="domain" description="Peptidase M50" evidence="8">
    <location>
        <begin position="59"/>
        <end position="232"/>
    </location>
</feature>
<comment type="similarity">
    <text evidence="3">Belongs to the peptidase M50B family.</text>
</comment>
<feature type="transmembrane region" description="Helical" evidence="7">
    <location>
        <begin position="131"/>
        <end position="154"/>
    </location>
</feature>
<protein>
    <submittedName>
        <fullName evidence="9">Site-2 protease family protein</fullName>
    </submittedName>
</protein>
<proteinExistence type="inferred from homology"/>
<sequence length="382" mass="44019">MKSNNKKTQNKEKIKKVALFIFMMLIGSIGGFLWGYILPSSDAESSMDIIKLVISIGIFILAFFIQIILHEAGHLICGLLSGYEFVSFRVGSLTLVKEDGKFAIKKFSIKGTGGQCLLMPKNDNYKECHYILYNLGGVLMNLIVSVIFFILYTVFKGNSYVYIALISMVIAGILIFITNGVPMKISGVANDGYNLVSIIKNDLMKYCFYMQLKVNGLLHKGIRIKDMPLEWFLIDKNADFSNPLVSSIKCLEANYYHDKLEFDKAKDCYEFLLNYFPKIIPLYENEIKCELLFYEIIGEKNEEIINDLYTKKLKSYIKATDCYITRKRLNYAYALIIEKDLEKVNRILNEIEKVKKTYPVKSEIESELEIIDFVTNYKRMKC</sequence>
<feature type="transmembrane region" description="Helical" evidence="7">
    <location>
        <begin position="17"/>
        <end position="37"/>
    </location>
</feature>
<feature type="transmembrane region" description="Helical" evidence="7">
    <location>
        <begin position="49"/>
        <end position="69"/>
    </location>
</feature>
<dbReference type="RefSeq" id="WP_153971467.1">
    <property type="nucleotide sequence ID" value="NZ_JACRWE010000001.1"/>
</dbReference>
<comment type="subcellular location">
    <subcellularLocation>
        <location evidence="2">Membrane</location>
        <topology evidence="2">Multi-pass membrane protein</topology>
    </subcellularLocation>
</comment>
<comment type="caution">
    <text evidence="9">The sequence shown here is derived from an EMBL/GenBank/DDBJ whole genome shotgun (WGS) entry which is preliminary data.</text>
</comment>
<keyword evidence="4 7" id="KW-0812">Transmembrane</keyword>
<organism evidence="9 10">
    <name type="scientific">Romboutsia faecis</name>
    <dbReference type="NCBI Taxonomy" id="2764597"/>
    <lineage>
        <taxon>Bacteria</taxon>
        <taxon>Bacillati</taxon>
        <taxon>Bacillota</taxon>
        <taxon>Clostridia</taxon>
        <taxon>Peptostreptococcales</taxon>
        <taxon>Peptostreptococcaceae</taxon>
        <taxon>Romboutsia</taxon>
    </lineage>
</organism>
<feature type="transmembrane region" description="Helical" evidence="7">
    <location>
        <begin position="160"/>
        <end position="177"/>
    </location>
</feature>
<evidence type="ECO:0000313" key="10">
    <source>
        <dbReference type="Proteomes" id="UP000609849"/>
    </source>
</evidence>
<evidence type="ECO:0000256" key="4">
    <source>
        <dbReference type="ARBA" id="ARBA00022692"/>
    </source>
</evidence>
<dbReference type="EMBL" id="JACRWE010000001">
    <property type="protein sequence ID" value="MBC5995324.1"/>
    <property type="molecule type" value="Genomic_DNA"/>
</dbReference>
<evidence type="ECO:0000256" key="1">
    <source>
        <dbReference type="ARBA" id="ARBA00001947"/>
    </source>
</evidence>
<keyword evidence="10" id="KW-1185">Reference proteome</keyword>
<gene>
    <name evidence="9" type="ORF">H8923_01005</name>
</gene>
<dbReference type="Pfam" id="PF02163">
    <property type="entry name" value="Peptidase_M50"/>
    <property type="match status" value="1"/>
</dbReference>
<dbReference type="CDD" id="cd05709">
    <property type="entry name" value="S2P-M50"/>
    <property type="match status" value="1"/>
</dbReference>
<evidence type="ECO:0000259" key="8">
    <source>
        <dbReference type="Pfam" id="PF02163"/>
    </source>
</evidence>
<keyword evidence="6 7" id="KW-0472">Membrane</keyword>
<dbReference type="GO" id="GO:0006508">
    <property type="term" value="P:proteolysis"/>
    <property type="evidence" value="ECO:0007669"/>
    <property type="project" value="UniProtKB-KW"/>
</dbReference>
<evidence type="ECO:0000256" key="5">
    <source>
        <dbReference type="ARBA" id="ARBA00022989"/>
    </source>
</evidence>
<name>A0ABR7JK78_9FIRM</name>
<dbReference type="Proteomes" id="UP000609849">
    <property type="component" value="Unassembled WGS sequence"/>
</dbReference>
<evidence type="ECO:0000256" key="7">
    <source>
        <dbReference type="SAM" id="Phobius"/>
    </source>
</evidence>
<accession>A0ABR7JK78</accession>
<evidence type="ECO:0000256" key="2">
    <source>
        <dbReference type="ARBA" id="ARBA00004141"/>
    </source>
</evidence>
<dbReference type="Gene3D" id="1.25.40.10">
    <property type="entry name" value="Tetratricopeptide repeat domain"/>
    <property type="match status" value="1"/>
</dbReference>
<comment type="cofactor">
    <cofactor evidence="1">
        <name>Zn(2+)</name>
        <dbReference type="ChEBI" id="CHEBI:29105"/>
    </cofactor>
</comment>
<evidence type="ECO:0000256" key="6">
    <source>
        <dbReference type="ARBA" id="ARBA00023136"/>
    </source>
</evidence>
<reference evidence="9 10" key="1">
    <citation type="submission" date="2020-08" db="EMBL/GenBank/DDBJ databases">
        <authorList>
            <person name="Liu C."/>
            <person name="Sun Q."/>
        </authorList>
    </citation>
    <scope>NUCLEOTIDE SEQUENCE [LARGE SCALE GENOMIC DNA]</scope>
    <source>
        <strain evidence="9 10">NSJ-18</strain>
    </source>
</reference>
<evidence type="ECO:0000313" key="9">
    <source>
        <dbReference type="EMBL" id="MBC5995324.1"/>
    </source>
</evidence>
<dbReference type="GO" id="GO:0008233">
    <property type="term" value="F:peptidase activity"/>
    <property type="evidence" value="ECO:0007669"/>
    <property type="project" value="UniProtKB-KW"/>
</dbReference>
<keyword evidence="9" id="KW-0645">Protease</keyword>
<keyword evidence="5 7" id="KW-1133">Transmembrane helix</keyword>
<dbReference type="InterPro" id="IPR011990">
    <property type="entry name" value="TPR-like_helical_dom_sf"/>
</dbReference>
<keyword evidence="9" id="KW-0378">Hydrolase</keyword>
<dbReference type="InterPro" id="IPR008915">
    <property type="entry name" value="Peptidase_M50"/>
</dbReference>